<dbReference type="EMBL" id="BLLF01005011">
    <property type="protein sequence ID" value="GFH30598.1"/>
    <property type="molecule type" value="Genomic_DNA"/>
</dbReference>
<dbReference type="GO" id="GO:0003723">
    <property type="term" value="F:RNA binding"/>
    <property type="evidence" value="ECO:0007669"/>
    <property type="project" value="InterPro"/>
</dbReference>
<evidence type="ECO:0000313" key="2">
    <source>
        <dbReference type="Proteomes" id="UP000485058"/>
    </source>
</evidence>
<gene>
    <name evidence="1" type="ORF">HaLaN_29481</name>
</gene>
<reference evidence="1 2" key="1">
    <citation type="submission" date="2020-02" db="EMBL/GenBank/DDBJ databases">
        <title>Draft genome sequence of Haematococcus lacustris strain NIES-144.</title>
        <authorList>
            <person name="Morimoto D."/>
            <person name="Nakagawa S."/>
            <person name="Yoshida T."/>
            <person name="Sawayama S."/>
        </authorList>
    </citation>
    <scope>NUCLEOTIDE SEQUENCE [LARGE SCALE GENOMIC DNA]</scope>
    <source>
        <strain evidence="1 2">NIES-144</strain>
    </source>
</reference>
<dbReference type="SUPFAM" id="SSF55120">
    <property type="entry name" value="Pseudouridine synthase"/>
    <property type="match status" value="1"/>
</dbReference>
<dbReference type="InterPro" id="IPR020103">
    <property type="entry name" value="PsdUridine_synth_cat_dom_sf"/>
</dbReference>
<accession>A0A6A0AD43</accession>
<dbReference type="AlphaFoldDB" id="A0A6A0AD43"/>
<sequence length="173" mass="17855">MTIGQSLGQLCCPALLDNKVAVTSGRCRLAGHPGRTCGGQHRGCPGASLAADWHGAYDASLRAGAAGCWGQRNVSPAGVPAGHRGQAGGSRCGCRDGGGQGGAGLSHTHQSAPATKPSIPALRFPAQVLAVQKVNKAFSARRSCITRTYEYYLPAWLLGLHGDGRHEDSLRMG</sequence>
<comment type="caution">
    <text evidence="1">The sequence shown here is derived from an EMBL/GenBank/DDBJ whole genome shotgun (WGS) entry which is preliminary data.</text>
</comment>
<dbReference type="GO" id="GO:0001522">
    <property type="term" value="P:pseudouridine synthesis"/>
    <property type="evidence" value="ECO:0007669"/>
    <property type="project" value="InterPro"/>
</dbReference>
<proteinExistence type="predicted"/>
<organism evidence="1 2">
    <name type="scientific">Haematococcus lacustris</name>
    <name type="common">Green alga</name>
    <name type="synonym">Haematococcus pluvialis</name>
    <dbReference type="NCBI Taxonomy" id="44745"/>
    <lineage>
        <taxon>Eukaryota</taxon>
        <taxon>Viridiplantae</taxon>
        <taxon>Chlorophyta</taxon>
        <taxon>core chlorophytes</taxon>
        <taxon>Chlorophyceae</taxon>
        <taxon>CS clade</taxon>
        <taxon>Chlamydomonadales</taxon>
        <taxon>Haematococcaceae</taxon>
        <taxon>Haematococcus</taxon>
    </lineage>
</organism>
<keyword evidence="1" id="KW-0418">Kinase</keyword>
<keyword evidence="1" id="KW-0808">Transferase</keyword>
<evidence type="ECO:0000313" key="1">
    <source>
        <dbReference type="EMBL" id="GFH30598.1"/>
    </source>
</evidence>
<name>A0A6A0AD43_HAELA</name>
<dbReference type="GO" id="GO:0016301">
    <property type="term" value="F:kinase activity"/>
    <property type="evidence" value="ECO:0007669"/>
    <property type="project" value="UniProtKB-KW"/>
</dbReference>
<protein>
    <submittedName>
        <fullName evidence="1">Protein kinase domain-containing protein</fullName>
    </submittedName>
</protein>
<keyword evidence="2" id="KW-1185">Reference proteome</keyword>
<dbReference type="Proteomes" id="UP000485058">
    <property type="component" value="Unassembled WGS sequence"/>
</dbReference>
<dbReference type="GO" id="GO:0009982">
    <property type="term" value="F:pseudouridine synthase activity"/>
    <property type="evidence" value="ECO:0007669"/>
    <property type="project" value="InterPro"/>
</dbReference>